<name>A0A1T4YVU4_9BACT</name>
<evidence type="ECO:0000256" key="5">
    <source>
        <dbReference type="ARBA" id="ARBA00023163"/>
    </source>
</evidence>
<dbReference type="PANTHER" id="PTHR43133">
    <property type="entry name" value="RNA POLYMERASE ECF-TYPE SIGMA FACTO"/>
    <property type="match status" value="1"/>
</dbReference>
<dbReference type="InterPro" id="IPR036388">
    <property type="entry name" value="WH-like_DNA-bd_sf"/>
</dbReference>
<evidence type="ECO:0000256" key="6">
    <source>
        <dbReference type="SAM" id="MobiDB-lite"/>
    </source>
</evidence>
<gene>
    <name evidence="9" type="ORF">SAMN02745166_04383</name>
</gene>
<dbReference type="InterPro" id="IPR013325">
    <property type="entry name" value="RNA_pol_sigma_r2"/>
</dbReference>
<evidence type="ECO:0000256" key="3">
    <source>
        <dbReference type="ARBA" id="ARBA00023082"/>
    </source>
</evidence>
<dbReference type="CDD" id="cd06171">
    <property type="entry name" value="Sigma70_r4"/>
    <property type="match status" value="1"/>
</dbReference>
<feature type="domain" description="RNA polymerase sigma factor 70 region 4 type 2" evidence="8">
    <location>
        <begin position="125"/>
        <end position="174"/>
    </location>
</feature>
<evidence type="ECO:0000259" key="8">
    <source>
        <dbReference type="Pfam" id="PF08281"/>
    </source>
</evidence>
<keyword evidence="3" id="KW-0731">Sigma factor</keyword>
<accession>A0A1T4YVU4</accession>
<dbReference type="SUPFAM" id="SSF88659">
    <property type="entry name" value="Sigma3 and sigma4 domains of RNA polymerase sigma factors"/>
    <property type="match status" value="1"/>
</dbReference>
<feature type="region of interest" description="Disordered" evidence="6">
    <location>
        <begin position="94"/>
        <end position="117"/>
    </location>
</feature>
<proteinExistence type="inferred from homology"/>
<feature type="domain" description="RNA polymerase sigma-70 region 2" evidence="7">
    <location>
        <begin position="28"/>
        <end position="96"/>
    </location>
</feature>
<organism evidence="9 10">
    <name type="scientific">Prosthecobacter debontii</name>
    <dbReference type="NCBI Taxonomy" id="48467"/>
    <lineage>
        <taxon>Bacteria</taxon>
        <taxon>Pseudomonadati</taxon>
        <taxon>Verrucomicrobiota</taxon>
        <taxon>Verrucomicrobiia</taxon>
        <taxon>Verrucomicrobiales</taxon>
        <taxon>Verrucomicrobiaceae</taxon>
        <taxon>Prosthecobacter</taxon>
    </lineage>
</organism>
<evidence type="ECO:0000256" key="2">
    <source>
        <dbReference type="ARBA" id="ARBA00023015"/>
    </source>
</evidence>
<dbReference type="Pfam" id="PF08281">
    <property type="entry name" value="Sigma70_r4_2"/>
    <property type="match status" value="1"/>
</dbReference>
<evidence type="ECO:0000313" key="10">
    <source>
        <dbReference type="Proteomes" id="UP000190774"/>
    </source>
</evidence>
<keyword evidence="4" id="KW-0238">DNA-binding</keyword>
<dbReference type="AlphaFoldDB" id="A0A1T4YVU4"/>
<keyword evidence="2" id="KW-0805">Transcription regulation</keyword>
<dbReference type="Gene3D" id="1.10.1740.10">
    <property type="match status" value="1"/>
</dbReference>
<dbReference type="Gene3D" id="1.10.10.10">
    <property type="entry name" value="Winged helix-like DNA-binding domain superfamily/Winged helix DNA-binding domain"/>
    <property type="match status" value="1"/>
</dbReference>
<dbReference type="GO" id="GO:0006352">
    <property type="term" value="P:DNA-templated transcription initiation"/>
    <property type="evidence" value="ECO:0007669"/>
    <property type="project" value="InterPro"/>
</dbReference>
<dbReference type="STRING" id="48467.SAMN02745166_04383"/>
<evidence type="ECO:0000313" key="9">
    <source>
        <dbReference type="EMBL" id="SKB05967.1"/>
    </source>
</evidence>
<evidence type="ECO:0000259" key="7">
    <source>
        <dbReference type="Pfam" id="PF04542"/>
    </source>
</evidence>
<dbReference type="InterPro" id="IPR007627">
    <property type="entry name" value="RNA_pol_sigma70_r2"/>
</dbReference>
<keyword evidence="5" id="KW-0804">Transcription</keyword>
<dbReference type="InterPro" id="IPR014284">
    <property type="entry name" value="RNA_pol_sigma-70_dom"/>
</dbReference>
<evidence type="ECO:0000256" key="1">
    <source>
        <dbReference type="ARBA" id="ARBA00010641"/>
    </source>
</evidence>
<dbReference type="NCBIfam" id="TIGR02937">
    <property type="entry name" value="sigma70-ECF"/>
    <property type="match status" value="1"/>
</dbReference>
<evidence type="ECO:0000256" key="4">
    <source>
        <dbReference type="ARBA" id="ARBA00023125"/>
    </source>
</evidence>
<dbReference type="GO" id="GO:0016987">
    <property type="term" value="F:sigma factor activity"/>
    <property type="evidence" value="ECO:0007669"/>
    <property type="project" value="UniProtKB-KW"/>
</dbReference>
<protein>
    <submittedName>
        <fullName evidence="9">RNA polymerase sigma factor, sigma-70 family</fullName>
    </submittedName>
</protein>
<dbReference type="InterPro" id="IPR013249">
    <property type="entry name" value="RNA_pol_sigma70_r4_t2"/>
</dbReference>
<dbReference type="GO" id="GO:0003677">
    <property type="term" value="F:DNA binding"/>
    <property type="evidence" value="ECO:0007669"/>
    <property type="project" value="UniProtKB-KW"/>
</dbReference>
<keyword evidence="10" id="KW-1185">Reference proteome</keyword>
<reference evidence="10" key="1">
    <citation type="submission" date="2017-02" db="EMBL/GenBank/DDBJ databases">
        <authorList>
            <person name="Varghese N."/>
            <person name="Submissions S."/>
        </authorList>
    </citation>
    <scope>NUCLEOTIDE SEQUENCE [LARGE SCALE GENOMIC DNA]</scope>
    <source>
        <strain evidence="10">ATCC 700200</strain>
    </source>
</reference>
<dbReference type="Pfam" id="PF04542">
    <property type="entry name" value="Sigma70_r2"/>
    <property type="match status" value="1"/>
</dbReference>
<dbReference type="SUPFAM" id="SSF88946">
    <property type="entry name" value="Sigma2 domain of RNA polymerase sigma factors"/>
    <property type="match status" value="1"/>
</dbReference>
<dbReference type="EMBL" id="FUYE01000019">
    <property type="protein sequence ID" value="SKB05967.1"/>
    <property type="molecule type" value="Genomic_DNA"/>
</dbReference>
<dbReference type="RefSeq" id="WP_078815520.1">
    <property type="nucleotide sequence ID" value="NZ_FUYE01000019.1"/>
</dbReference>
<dbReference type="InterPro" id="IPR039425">
    <property type="entry name" value="RNA_pol_sigma-70-like"/>
</dbReference>
<sequence>MTPLLHNITNVDLAALRDGMTSEICTRLVEQHRGLVMAACCRILRDSSLAEDAAQETFLLLTKKARHLPPQTSLPGWLYQTACRTALNLQRQARRRRVRESSPEAADSTLPQAPSEQWSELEAHLDEAMLKLTQRQRDLVIQCYFENQPQRAAAQALGISETVVSRELARAIESLRRFLAKRGVGISGATLVALLSTHAAKGVALSATPLLVSAMMATAKAGASASVATFTGQILALTTAMKLPLSAATTLLLVLAGYDLASSDSSLMYWLTGASHSEPPAGVNSKHGQNSRLSLSADEKAKWLAEARDIWAGAPRIPQQRLQQLMSQFLTESDPEKQFPILQDMGIKIQRSAFDQLVTTRTSAPAQSYQANFHLLKSLWKEFIRAHPREAVAWAYATSGYTSKDLNELDTVLAISAPSQRRNVAAWAAFMETSPDPRIPAHAQLWLEEWDHPGSIWAKAKEVGIEDTTIGGYLKTIITDEASSRSLPLLLGSPDAAFKSHHILALVPRLTTEQLLELADQHFTQDAEVANLLRATAGDPTASFEGAHAFLLKSTDPDPSKYDRTYADWAIECARTLYKQWLKLDPTAVLNPMLISSNRAYQEALFSEGVRSGNFTEDAVLQWLSETEPSTRDVYLATFYSAQEADDPERTLRRITQSNAIEDQVTAAKAILGHWARTRPEAAATWIEGLPVGADRQELAAEVASIWVGSHPKEALAYVQQQGLGLDALVGSLAFALRNQSEVSIQPLLQPFREDPDHDKVIVMTAGYRLPSQPDAAFRFMADHAVGDWQEMAVTEIARWLELHDSRSESFAQALSAQDLTSVSQERLQTLAERYIRNLAQQDQLEEALDWTLSLPVQAASQARSSAAQFAPQNIPYQTKMRAWIQKATLPAEEKSALFAIIDPHKRKGS</sequence>
<dbReference type="OrthoDB" id="175893at2"/>
<dbReference type="InterPro" id="IPR013324">
    <property type="entry name" value="RNA_pol_sigma_r3/r4-like"/>
</dbReference>
<dbReference type="Proteomes" id="UP000190774">
    <property type="component" value="Unassembled WGS sequence"/>
</dbReference>
<dbReference type="PANTHER" id="PTHR43133:SF8">
    <property type="entry name" value="RNA POLYMERASE SIGMA FACTOR HI_1459-RELATED"/>
    <property type="match status" value="1"/>
</dbReference>
<comment type="similarity">
    <text evidence="1">Belongs to the sigma-70 factor family. ECF subfamily.</text>
</comment>